<dbReference type="PANTHER" id="PTHR43357:SF4">
    <property type="entry name" value="INNER MEMBRANE ABC TRANSPORTER PERMEASE PROTEIN YDCV"/>
    <property type="match status" value="1"/>
</dbReference>
<protein>
    <submittedName>
        <fullName evidence="10">ABC transporter integral membrane protein</fullName>
    </submittedName>
</protein>
<dbReference type="InterPro" id="IPR035906">
    <property type="entry name" value="MetI-like_sf"/>
</dbReference>
<evidence type="ECO:0000256" key="7">
    <source>
        <dbReference type="ARBA" id="ARBA00023136"/>
    </source>
</evidence>
<accession>A0A0Q0EH46</accession>
<dbReference type="GO" id="GO:0005886">
    <property type="term" value="C:plasma membrane"/>
    <property type="evidence" value="ECO:0007669"/>
    <property type="project" value="UniProtKB-SubCell"/>
</dbReference>
<feature type="transmembrane region" description="Helical" evidence="8">
    <location>
        <begin position="205"/>
        <end position="228"/>
    </location>
</feature>
<evidence type="ECO:0000313" key="10">
    <source>
        <dbReference type="EMBL" id="RMT73998.1"/>
    </source>
</evidence>
<gene>
    <name evidence="10" type="ORF">ALP44_00002</name>
</gene>
<evidence type="ECO:0000256" key="3">
    <source>
        <dbReference type="ARBA" id="ARBA00022475"/>
    </source>
</evidence>
<dbReference type="InterPro" id="IPR000515">
    <property type="entry name" value="MetI-like"/>
</dbReference>
<dbReference type="AlphaFoldDB" id="A0A0Q0EH46"/>
<organism evidence="10 11">
    <name type="scientific">Pseudomonas syringae pv. theae</name>
    <dbReference type="NCBI Taxonomy" id="103985"/>
    <lineage>
        <taxon>Bacteria</taxon>
        <taxon>Pseudomonadati</taxon>
        <taxon>Pseudomonadota</taxon>
        <taxon>Gammaproteobacteria</taxon>
        <taxon>Pseudomonadales</taxon>
        <taxon>Pseudomonadaceae</taxon>
        <taxon>Pseudomonas</taxon>
        <taxon>Pseudomonas syringae</taxon>
    </lineage>
</organism>
<feature type="transmembrane region" description="Helical" evidence="8">
    <location>
        <begin position="377"/>
        <end position="401"/>
    </location>
</feature>
<feature type="transmembrane region" description="Helical" evidence="8">
    <location>
        <begin position="502"/>
        <end position="528"/>
    </location>
</feature>
<evidence type="ECO:0000256" key="4">
    <source>
        <dbReference type="ARBA" id="ARBA00022519"/>
    </source>
</evidence>
<dbReference type="Gene3D" id="1.10.3720.10">
    <property type="entry name" value="MetI-like"/>
    <property type="match status" value="2"/>
</dbReference>
<feature type="transmembrane region" description="Helical" evidence="8">
    <location>
        <begin position="323"/>
        <end position="344"/>
    </location>
</feature>
<dbReference type="PANTHER" id="PTHR43357">
    <property type="entry name" value="INNER MEMBRANE ABC TRANSPORTER PERMEASE PROTEIN YDCV"/>
    <property type="match status" value="1"/>
</dbReference>
<evidence type="ECO:0000256" key="6">
    <source>
        <dbReference type="ARBA" id="ARBA00022989"/>
    </source>
</evidence>
<keyword evidence="7 8" id="KW-0472">Membrane</keyword>
<keyword evidence="5 8" id="KW-0812">Transmembrane</keyword>
<dbReference type="RefSeq" id="WP_019333924.1">
    <property type="nucleotide sequence ID" value="NZ_BQUM01000140.1"/>
</dbReference>
<feature type="transmembrane region" description="Helical" evidence="8">
    <location>
        <begin position="413"/>
        <end position="436"/>
    </location>
</feature>
<evidence type="ECO:0000259" key="9">
    <source>
        <dbReference type="PROSITE" id="PS50928"/>
    </source>
</evidence>
<evidence type="ECO:0000256" key="1">
    <source>
        <dbReference type="ARBA" id="ARBA00004429"/>
    </source>
</evidence>
<evidence type="ECO:0000256" key="2">
    <source>
        <dbReference type="ARBA" id="ARBA00022448"/>
    </source>
</evidence>
<keyword evidence="6 8" id="KW-1133">Transmembrane helix</keyword>
<dbReference type="SUPFAM" id="SSF161098">
    <property type="entry name" value="MetI-like"/>
    <property type="match status" value="2"/>
</dbReference>
<keyword evidence="2 8" id="KW-0813">Transport</keyword>
<evidence type="ECO:0000313" key="11">
    <source>
        <dbReference type="Proteomes" id="UP000282636"/>
    </source>
</evidence>
<reference evidence="10 11" key="1">
    <citation type="submission" date="2018-08" db="EMBL/GenBank/DDBJ databases">
        <title>Recombination of ecologically and evolutionarily significant loci maintains genetic cohesion in the Pseudomonas syringae species complex.</title>
        <authorList>
            <person name="Dillon M."/>
            <person name="Thakur S."/>
            <person name="Almeida R.N.D."/>
            <person name="Weir B.S."/>
            <person name="Guttman D.S."/>
        </authorList>
    </citation>
    <scope>NUCLEOTIDE SEQUENCE [LARGE SCALE GENOMIC DNA]</scope>
    <source>
        <strain evidence="10 11">ICMP 3934</strain>
    </source>
</reference>
<feature type="domain" description="ABC transmembrane type-1" evidence="9">
    <location>
        <begin position="65"/>
        <end position="269"/>
    </location>
</feature>
<keyword evidence="4" id="KW-0997">Cell inner membrane</keyword>
<evidence type="ECO:0000256" key="5">
    <source>
        <dbReference type="ARBA" id="ARBA00022692"/>
    </source>
</evidence>
<name>A0A0Q0EH46_PSESX</name>
<feature type="transmembrane region" description="Helical" evidence="8">
    <location>
        <begin position="99"/>
        <end position="123"/>
    </location>
</feature>
<feature type="domain" description="ABC transmembrane type-1" evidence="9">
    <location>
        <begin position="378"/>
        <end position="566"/>
    </location>
</feature>
<dbReference type="Proteomes" id="UP000282636">
    <property type="component" value="Unassembled WGS sequence"/>
</dbReference>
<comment type="subcellular location">
    <subcellularLocation>
        <location evidence="1">Cell inner membrane</location>
        <topology evidence="1">Multi-pass membrane protein</topology>
    </subcellularLocation>
    <subcellularLocation>
        <location evidence="8">Cell membrane</location>
        <topology evidence="8">Multi-pass membrane protein</topology>
    </subcellularLocation>
</comment>
<feature type="transmembrane region" description="Helical" evidence="8">
    <location>
        <begin position="20"/>
        <end position="44"/>
    </location>
</feature>
<evidence type="ECO:0000256" key="8">
    <source>
        <dbReference type="RuleBase" id="RU363032"/>
    </source>
</evidence>
<dbReference type="PROSITE" id="PS50928">
    <property type="entry name" value="ABC_TM1"/>
    <property type="match status" value="2"/>
</dbReference>
<comment type="caution">
    <text evidence="10">The sequence shown here is derived from an EMBL/GenBank/DDBJ whole genome shotgun (WGS) entry which is preliminary data.</text>
</comment>
<feature type="transmembrane region" description="Helical" evidence="8">
    <location>
        <begin position="442"/>
        <end position="465"/>
    </location>
</feature>
<comment type="similarity">
    <text evidence="8">Belongs to the binding-protein-dependent transport system permease family.</text>
</comment>
<feature type="transmembrane region" description="Helical" evidence="8">
    <location>
        <begin position="248"/>
        <end position="269"/>
    </location>
</feature>
<feature type="transmembrane region" description="Helical" evidence="8">
    <location>
        <begin position="64"/>
        <end position="87"/>
    </location>
</feature>
<keyword evidence="3" id="KW-1003">Cell membrane</keyword>
<dbReference type="GO" id="GO:0055085">
    <property type="term" value="P:transmembrane transport"/>
    <property type="evidence" value="ECO:0007669"/>
    <property type="project" value="InterPro"/>
</dbReference>
<dbReference type="CDD" id="cd06261">
    <property type="entry name" value="TM_PBP2"/>
    <property type="match status" value="2"/>
</dbReference>
<sequence>MSRVKNFLRGHAFKGVPFCIGILATLFLMVMFLIPLGLVAYSSIGDPIYKNYIAITSSESNLLIIYRTARLGLIVALLCALLGYPAAYALTRLSEKWRLIAIAAIALPFLTSFLVRTYGWIAILGNSGPIVSLMKLIGINLGSLNGTLPGLVVAMIHMLLPLMIMPLYSAMLAIDTRQLVAASSMGARPLEAFFRVYFPQTVSPLLSATVFVFVVALGFFITPALVGGMKETTISQLIYVYMNQLYDWGRSSSLAIILLSFVLILCVLASRFVSISKLFGIQSSISASRVDKHERRARVTRQWVSVTTRLLARIPGQAHGSRVVNAILLLDLLILVGPLLYVIAVSFQPLRLLAIPTDTVSLVWYKLVFNKSEWFDALLNSLMVAGLSTCIAVSIGFYLALKAQKSYGWIRNLVLFCSMGPLAFPQIVLAVGIYGVFVKLGWIGNVYALAMGHAIMALPYVFVNLSNGLSTYDQRLDHAASSLGARPFTAFRRVKIAVLKSSLIVAAGLALLTSFDELIVTLFVAGPGLPTLPVRMWAASSQGISPELAVVGTLVIFAVVVTTLAIKLITSGRRNRSINASGLKPAGQGASV</sequence>
<feature type="transmembrane region" description="Helical" evidence="8">
    <location>
        <begin position="143"/>
        <end position="168"/>
    </location>
</feature>
<feature type="transmembrane region" description="Helical" evidence="8">
    <location>
        <begin position="548"/>
        <end position="569"/>
    </location>
</feature>
<proteinExistence type="inferred from homology"/>
<dbReference type="EMBL" id="RBTL01000042">
    <property type="protein sequence ID" value="RMT73998.1"/>
    <property type="molecule type" value="Genomic_DNA"/>
</dbReference>
<dbReference type="Pfam" id="PF00528">
    <property type="entry name" value="BPD_transp_1"/>
    <property type="match status" value="2"/>
</dbReference>